<dbReference type="EMBL" id="JBCGBO010000005">
    <property type="protein sequence ID" value="KAK9201658.1"/>
    <property type="molecule type" value="Genomic_DNA"/>
</dbReference>
<proteinExistence type="predicted"/>
<keyword evidence="2" id="KW-1185">Reference proteome</keyword>
<dbReference type="Proteomes" id="UP001428341">
    <property type="component" value="Unassembled WGS sequence"/>
</dbReference>
<evidence type="ECO:0000313" key="2">
    <source>
        <dbReference type="Proteomes" id="UP001428341"/>
    </source>
</evidence>
<accession>A0AAP0MCU1</accession>
<evidence type="ECO:0000313" key="1">
    <source>
        <dbReference type="EMBL" id="KAK9201658.1"/>
    </source>
</evidence>
<protein>
    <submittedName>
        <fullName evidence="1">Uncharacterized protein</fullName>
    </submittedName>
</protein>
<dbReference type="AlphaFoldDB" id="A0AAP0MCU1"/>
<sequence length="119" mass="12444">MPTATGLTINRLTISSNRIVEIQFLSPRGVSTTCVALGGQSALVTTGGDSIFVTTPLAVVQPYLSEVLMSRFPTAVVSSDGVDRAYIPHPTRDPTGGGAWIGDITGPFQGMVNPTTKTH</sequence>
<comment type="caution">
    <text evidence="1">The sequence shown here is derived from an EMBL/GenBank/DDBJ whole genome shotgun (WGS) entry which is preliminary data.</text>
</comment>
<gene>
    <name evidence="1" type="ORF">WN944_016864</name>
</gene>
<organism evidence="1 2">
    <name type="scientific">Citrus x changshan-huyou</name>
    <dbReference type="NCBI Taxonomy" id="2935761"/>
    <lineage>
        <taxon>Eukaryota</taxon>
        <taxon>Viridiplantae</taxon>
        <taxon>Streptophyta</taxon>
        <taxon>Embryophyta</taxon>
        <taxon>Tracheophyta</taxon>
        <taxon>Spermatophyta</taxon>
        <taxon>Magnoliopsida</taxon>
        <taxon>eudicotyledons</taxon>
        <taxon>Gunneridae</taxon>
        <taxon>Pentapetalae</taxon>
        <taxon>rosids</taxon>
        <taxon>malvids</taxon>
        <taxon>Sapindales</taxon>
        <taxon>Rutaceae</taxon>
        <taxon>Aurantioideae</taxon>
        <taxon>Citrus</taxon>
    </lineage>
</organism>
<name>A0AAP0MCU1_9ROSI</name>
<reference evidence="1 2" key="1">
    <citation type="submission" date="2024-05" db="EMBL/GenBank/DDBJ databases">
        <title>Haplotype-resolved chromosome-level genome assembly of Huyou (Citrus changshanensis).</title>
        <authorList>
            <person name="Miao C."/>
            <person name="Chen W."/>
            <person name="Wu Y."/>
            <person name="Wang L."/>
            <person name="Zhao S."/>
            <person name="Grierson D."/>
            <person name="Xu C."/>
            <person name="Chen K."/>
        </authorList>
    </citation>
    <scope>NUCLEOTIDE SEQUENCE [LARGE SCALE GENOMIC DNA]</scope>
    <source>
        <strain evidence="1">01-14</strain>
        <tissue evidence="1">Leaf</tissue>
    </source>
</reference>